<comment type="caution">
    <text evidence="2">The sequence shown here is derived from an EMBL/GenBank/DDBJ whole genome shotgun (WGS) entry which is preliminary data.</text>
</comment>
<dbReference type="AlphaFoldDB" id="A0A699GQY5"/>
<dbReference type="EMBL" id="BKCJ010041556">
    <property type="protein sequence ID" value="GEW00055.1"/>
    <property type="molecule type" value="Genomic_DNA"/>
</dbReference>
<name>A0A699GQY5_TANCI</name>
<evidence type="ECO:0000256" key="1">
    <source>
        <dbReference type="SAM" id="MobiDB-lite"/>
    </source>
</evidence>
<gene>
    <name evidence="2" type="ORF">Tci_172031</name>
</gene>
<feature type="compositionally biased region" description="Low complexity" evidence="1">
    <location>
        <begin position="66"/>
        <end position="88"/>
    </location>
</feature>
<feature type="region of interest" description="Disordered" evidence="1">
    <location>
        <begin position="53"/>
        <end position="121"/>
    </location>
</feature>
<protein>
    <recommendedName>
        <fullName evidence="3">No apical meristem-associated C-terminal domain-containing protein</fullName>
    </recommendedName>
</protein>
<evidence type="ECO:0008006" key="3">
    <source>
        <dbReference type="Google" id="ProtNLM"/>
    </source>
</evidence>
<feature type="compositionally biased region" description="Acidic residues" evidence="1">
    <location>
        <begin position="89"/>
        <end position="98"/>
    </location>
</feature>
<proteinExistence type="predicted"/>
<reference evidence="2" key="1">
    <citation type="journal article" date="2019" name="Sci. Rep.">
        <title>Draft genome of Tanacetum cinerariifolium, the natural source of mosquito coil.</title>
        <authorList>
            <person name="Yamashiro T."/>
            <person name="Shiraishi A."/>
            <person name="Satake H."/>
            <person name="Nakayama K."/>
        </authorList>
    </citation>
    <scope>NUCLEOTIDE SEQUENCE</scope>
</reference>
<accession>A0A699GQY5</accession>
<organism evidence="2">
    <name type="scientific">Tanacetum cinerariifolium</name>
    <name type="common">Dalmatian daisy</name>
    <name type="synonym">Chrysanthemum cinerariifolium</name>
    <dbReference type="NCBI Taxonomy" id="118510"/>
    <lineage>
        <taxon>Eukaryota</taxon>
        <taxon>Viridiplantae</taxon>
        <taxon>Streptophyta</taxon>
        <taxon>Embryophyta</taxon>
        <taxon>Tracheophyta</taxon>
        <taxon>Spermatophyta</taxon>
        <taxon>Magnoliopsida</taxon>
        <taxon>eudicotyledons</taxon>
        <taxon>Gunneridae</taxon>
        <taxon>Pentapetalae</taxon>
        <taxon>asterids</taxon>
        <taxon>campanulids</taxon>
        <taxon>Asterales</taxon>
        <taxon>Asteraceae</taxon>
        <taxon>Asteroideae</taxon>
        <taxon>Anthemideae</taxon>
        <taxon>Anthemidinae</taxon>
        <taxon>Tanacetum</taxon>
    </lineage>
</organism>
<evidence type="ECO:0000313" key="2">
    <source>
        <dbReference type="EMBL" id="GEW00055.1"/>
    </source>
</evidence>
<sequence>MGMAHESGAENEDYVQRARIHYEIDTGIPFKLRHCWEILKDCLKWQEIALPKSSTGPGVSKRHKSSGFSSFNIESEESSINLNTNVGDNDGDEVDDNRDDNSGESRTLSVFRYQKEGGRMS</sequence>